<evidence type="ECO:0000256" key="12">
    <source>
        <dbReference type="ARBA" id="ARBA00025198"/>
    </source>
</evidence>
<dbReference type="InterPro" id="IPR028987">
    <property type="entry name" value="ATP_synth_B-like_membr_sf"/>
</dbReference>
<sequence length="178" mass="19208">MPLLEGINLGPLLPEHPEELIVGIILFLIIWFVAAKFVVPKFEATYAERTEEIQGGIEKAEAAQAEAAAALEEYRAQLASAREEASRIREDAKSQGAAIIADMRQQATEESSRLLSNAKAQIEAERATAVTQLRSEVGGLATTLAGRIIGESLDDDERAARTVDRFIADLEAHPAGQA</sequence>
<dbReference type="RefSeq" id="WP_166235363.1">
    <property type="nucleotide sequence ID" value="NZ_CP049865.1"/>
</dbReference>
<comment type="function">
    <text evidence="14">Component of the F(0) channel, it forms part of the peripheral stalk, linking F(1) to F(0).</text>
</comment>
<proteinExistence type="inferred from homology"/>
<evidence type="ECO:0000256" key="11">
    <source>
        <dbReference type="ARBA" id="ARBA00023310"/>
    </source>
</evidence>
<keyword evidence="10 14" id="KW-0472">Membrane</keyword>
<evidence type="ECO:0000256" key="2">
    <source>
        <dbReference type="ARBA" id="ARBA00005513"/>
    </source>
</evidence>
<evidence type="ECO:0000256" key="10">
    <source>
        <dbReference type="ARBA" id="ARBA00023136"/>
    </source>
</evidence>
<dbReference type="NCBIfam" id="NF004412">
    <property type="entry name" value="PRK05759.1-3"/>
    <property type="match status" value="1"/>
</dbReference>
<organism evidence="17 18">
    <name type="scientific">Propioniciclava coleopterorum</name>
    <dbReference type="NCBI Taxonomy" id="2714937"/>
    <lineage>
        <taxon>Bacteria</taxon>
        <taxon>Bacillati</taxon>
        <taxon>Actinomycetota</taxon>
        <taxon>Actinomycetes</taxon>
        <taxon>Propionibacteriales</taxon>
        <taxon>Propionibacteriaceae</taxon>
        <taxon>Propioniciclava</taxon>
    </lineage>
</organism>
<dbReference type="Proteomes" id="UP000501058">
    <property type="component" value="Chromosome"/>
</dbReference>
<dbReference type="GO" id="GO:0046933">
    <property type="term" value="F:proton-transporting ATP synthase activity, rotational mechanism"/>
    <property type="evidence" value="ECO:0007669"/>
    <property type="project" value="UniProtKB-UniRule"/>
</dbReference>
<gene>
    <name evidence="14" type="primary">atpF</name>
    <name evidence="17" type="ORF">G7070_14965</name>
</gene>
<dbReference type="HAMAP" id="MF_01398">
    <property type="entry name" value="ATP_synth_b_bprime"/>
    <property type="match status" value="1"/>
</dbReference>
<dbReference type="NCBIfam" id="TIGR01144">
    <property type="entry name" value="ATP_synt_b"/>
    <property type="match status" value="1"/>
</dbReference>
<evidence type="ECO:0000256" key="15">
    <source>
        <dbReference type="RuleBase" id="RU003848"/>
    </source>
</evidence>
<dbReference type="GO" id="GO:0005886">
    <property type="term" value="C:plasma membrane"/>
    <property type="evidence" value="ECO:0007669"/>
    <property type="project" value="UniProtKB-SubCell"/>
</dbReference>
<dbReference type="PANTHER" id="PTHR33445">
    <property type="entry name" value="ATP SYNTHASE SUBUNIT B', CHLOROPLASTIC"/>
    <property type="match status" value="1"/>
</dbReference>
<dbReference type="InterPro" id="IPR005864">
    <property type="entry name" value="ATP_synth_F0_bsu_bac"/>
</dbReference>
<evidence type="ECO:0000256" key="4">
    <source>
        <dbReference type="ARBA" id="ARBA00022475"/>
    </source>
</evidence>
<dbReference type="SUPFAM" id="SSF81573">
    <property type="entry name" value="F1F0 ATP synthase subunit B, membrane domain"/>
    <property type="match status" value="1"/>
</dbReference>
<dbReference type="Gene3D" id="1.20.5.620">
    <property type="entry name" value="F1F0 ATP synthase subunit B, membrane domain"/>
    <property type="match status" value="1"/>
</dbReference>
<evidence type="ECO:0000256" key="8">
    <source>
        <dbReference type="ARBA" id="ARBA00022989"/>
    </source>
</evidence>
<feature type="transmembrane region" description="Helical" evidence="14">
    <location>
        <begin position="20"/>
        <end position="39"/>
    </location>
</feature>
<keyword evidence="8 14" id="KW-1133">Transmembrane helix</keyword>
<dbReference type="AlphaFoldDB" id="A0A6G7YB30"/>
<comment type="function">
    <text evidence="12 14">F(1)F(0) ATP synthase produces ATP from ADP in the presence of a proton or sodium gradient. F-type ATPases consist of two structural domains, F(1) containing the extramembraneous catalytic core and F(0) containing the membrane proton channel, linked together by a central stalk and a peripheral stalk. During catalysis, ATP synthesis in the catalytic domain of F(1) is coupled via a rotary mechanism of the central stalk subunits to proton translocation.</text>
</comment>
<evidence type="ECO:0000256" key="3">
    <source>
        <dbReference type="ARBA" id="ARBA00022448"/>
    </source>
</evidence>
<dbReference type="InterPro" id="IPR002146">
    <property type="entry name" value="ATP_synth_b/b'su_bac/chlpt"/>
</dbReference>
<keyword evidence="16" id="KW-0175">Coiled coil</keyword>
<comment type="subunit">
    <text evidence="13 14">F-type ATPases have 2 components, F(1) - the catalytic core - and F(0) - the membrane proton channel. F(1) has five subunits: alpha(3), beta(3), gamma(1), delta(1), epsilon(1). F(0) has three main subunits: a(1), b(2) and c(10-14). The alpha and beta chains form an alternating ring which encloses part of the gamma chain. F(1) is attached to F(0) by a central stalk formed by the gamma and epsilon chains, while a peripheral stalk is formed by the delta and b chains.</text>
</comment>
<evidence type="ECO:0000313" key="17">
    <source>
        <dbReference type="EMBL" id="QIK74003.1"/>
    </source>
</evidence>
<keyword evidence="4 14" id="KW-1003">Cell membrane</keyword>
<keyword evidence="7 14" id="KW-0375">Hydrogen ion transport</keyword>
<keyword evidence="3 14" id="KW-0813">Transport</keyword>
<evidence type="ECO:0000256" key="7">
    <source>
        <dbReference type="ARBA" id="ARBA00022781"/>
    </source>
</evidence>
<evidence type="ECO:0000256" key="1">
    <source>
        <dbReference type="ARBA" id="ARBA00004162"/>
    </source>
</evidence>
<evidence type="ECO:0000256" key="9">
    <source>
        <dbReference type="ARBA" id="ARBA00023065"/>
    </source>
</evidence>
<dbReference type="CDD" id="cd06503">
    <property type="entry name" value="ATP-synt_Fo_b"/>
    <property type="match status" value="1"/>
</dbReference>
<comment type="similarity">
    <text evidence="2 14 15">Belongs to the ATPase B chain family.</text>
</comment>
<protein>
    <recommendedName>
        <fullName evidence="14">ATP synthase subunit b</fullName>
    </recommendedName>
    <alternativeName>
        <fullName evidence="14">ATP synthase F(0) sector subunit b</fullName>
    </alternativeName>
    <alternativeName>
        <fullName evidence="14">ATPase subunit I</fullName>
    </alternativeName>
    <alternativeName>
        <fullName evidence="14">F-type ATPase subunit b</fullName>
        <shortName evidence="14">F-ATPase subunit b</shortName>
    </alternativeName>
</protein>
<dbReference type="EMBL" id="CP049865">
    <property type="protein sequence ID" value="QIK74003.1"/>
    <property type="molecule type" value="Genomic_DNA"/>
</dbReference>
<dbReference type="InterPro" id="IPR050059">
    <property type="entry name" value="ATP_synthase_B_chain"/>
</dbReference>
<evidence type="ECO:0000256" key="16">
    <source>
        <dbReference type="SAM" id="Coils"/>
    </source>
</evidence>
<reference evidence="17 18" key="1">
    <citation type="submission" date="2020-03" db="EMBL/GenBank/DDBJ databases">
        <title>Propioniciclava sp. nov., isolated from Hydrophilus acuminatus.</title>
        <authorList>
            <person name="Hyun D.-W."/>
            <person name="Bae J.-W."/>
        </authorList>
    </citation>
    <scope>NUCLEOTIDE SEQUENCE [LARGE SCALE GENOMIC DNA]</scope>
    <source>
        <strain evidence="17 18">HDW11</strain>
    </source>
</reference>
<dbReference type="PANTHER" id="PTHR33445:SF1">
    <property type="entry name" value="ATP SYNTHASE SUBUNIT B"/>
    <property type="match status" value="1"/>
</dbReference>
<evidence type="ECO:0000256" key="14">
    <source>
        <dbReference type="HAMAP-Rule" id="MF_01398"/>
    </source>
</evidence>
<keyword evidence="6 14" id="KW-0812">Transmembrane</keyword>
<dbReference type="GO" id="GO:0046961">
    <property type="term" value="F:proton-transporting ATPase activity, rotational mechanism"/>
    <property type="evidence" value="ECO:0007669"/>
    <property type="project" value="TreeGrafter"/>
</dbReference>
<keyword evidence="18" id="KW-1185">Reference proteome</keyword>
<evidence type="ECO:0000256" key="13">
    <source>
        <dbReference type="ARBA" id="ARBA00025830"/>
    </source>
</evidence>
<dbReference type="GO" id="GO:0045259">
    <property type="term" value="C:proton-transporting ATP synthase complex"/>
    <property type="evidence" value="ECO:0007669"/>
    <property type="project" value="UniProtKB-KW"/>
</dbReference>
<comment type="subcellular location">
    <subcellularLocation>
        <location evidence="1 14">Cell membrane</location>
        <topology evidence="1 14">Single-pass membrane protein</topology>
    </subcellularLocation>
</comment>
<accession>A0A6G7YB30</accession>
<evidence type="ECO:0000256" key="6">
    <source>
        <dbReference type="ARBA" id="ARBA00022692"/>
    </source>
</evidence>
<keyword evidence="9 14" id="KW-0406">Ion transport</keyword>
<dbReference type="Pfam" id="PF00430">
    <property type="entry name" value="ATP-synt_B"/>
    <property type="match status" value="1"/>
</dbReference>
<dbReference type="KEGG" id="prv:G7070_14965"/>
<feature type="coiled-coil region" evidence="16">
    <location>
        <begin position="57"/>
        <end position="91"/>
    </location>
</feature>
<name>A0A6G7YB30_9ACTN</name>
<keyword evidence="5 14" id="KW-0138">CF(0)</keyword>
<evidence type="ECO:0000256" key="5">
    <source>
        <dbReference type="ARBA" id="ARBA00022547"/>
    </source>
</evidence>
<evidence type="ECO:0000313" key="18">
    <source>
        <dbReference type="Proteomes" id="UP000501058"/>
    </source>
</evidence>
<keyword evidence="11 14" id="KW-0066">ATP synthesis</keyword>